<dbReference type="Pfam" id="PF01610">
    <property type="entry name" value="DDE_Tnp_ISL3"/>
    <property type="match status" value="2"/>
</dbReference>
<dbReference type="InterPro" id="IPR047951">
    <property type="entry name" value="Transpos_ISL3"/>
</dbReference>
<dbReference type="NCBIfam" id="NF033550">
    <property type="entry name" value="transpos_ISL3"/>
    <property type="match status" value="1"/>
</dbReference>
<reference evidence="4" key="1">
    <citation type="journal article" date="2019" name="Int. J. Syst. Evol. Microbiol.">
        <title>The Global Catalogue of Microorganisms (GCM) 10K type strain sequencing project: providing services to taxonomists for standard genome sequencing and annotation.</title>
        <authorList>
            <consortium name="The Broad Institute Genomics Platform"/>
            <consortium name="The Broad Institute Genome Sequencing Center for Infectious Disease"/>
            <person name="Wu L."/>
            <person name="Ma J."/>
        </authorList>
    </citation>
    <scope>NUCLEOTIDE SEQUENCE [LARGE SCALE GENOMIC DNA]</scope>
    <source>
        <strain evidence="4">JCM 32206</strain>
    </source>
</reference>
<feature type="region of interest" description="Disordered" evidence="1">
    <location>
        <begin position="324"/>
        <end position="350"/>
    </location>
</feature>
<evidence type="ECO:0000256" key="1">
    <source>
        <dbReference type="SAM" id="MobiDB-lite"/>
    </source>
</evidence>
<proteinExistence type="predicted"/>
<gene>
    <name evidence="3" type="ORF">GCM10023094_24360</name>
</gene>
<dbReference type="PROSITE" id="PS50531">
    <property type="entry name" value="HTH_IS21"/>
    <property type="match status" value="1"/>
</dbReference>
<keyword evidence="4" id="KW-1185">Reference proteome</keyword>
<sequence>MDVLPGRGVQAVSDWLRAHPGVEVVCRDGSATYAQAVRNALPSAVQVADRWHLWHGLAEATLKEVAAHSTCWAGATGLQDGRRAATTAQRWQQVHDLLDRGVGLGDCARRLNLGMNTVKRYARAAKPERLHRVPQYRPTLVDPYREHLRRRRAEDPGVRVTELLAEIRELGYPGSANLLHRYLNQGRADQGHAHLSPRRVTRLLLTRPRNLTDRQRECLDRLASACPEMTALRDQVAAFATLLAPRKSNAARLDEWIRAVQTMDLPHLQSFARGLEQDHDAVVAAFTTPHHNGRTEGTNTRTKMLKRQMYGAPDSRCYVTESCSHEPSPKVRQSPMNGGSALASVSFHSV</sequence>
<name>A0ABP8P375_9NOCA</name>
<dbReference type="PANTHER" id="PTHR33498:SF1">
    <property type="entry name" value="TRANSPOSASE FOR INSERTION SEQUENCE ELEMENT IS1557"/>
    <property type="match status" value="1"/>
</dbReference>
<feature type="domain" description="HTH IS21-type" evidence="2">
    <location>
        <begin position="89"/>
        <end position="152"/>
    </location>
</feature>
<protein>
    <recommendedName>
        <fullName evidence="2">HTH IS21-type domain-containing protein</fullName>
    </recommendedName>
</protein>
<dbReference type="PANTHER" id="PTHR33498">
    <property type="entry name" value="TRANSPOSASE FOR INSERTION SEQUENCE ELEMENT IS1557"/>
    <property type="match status" value="1"/>
</dbReference>
<dbReference type="InterPro" id="IPR002560">
    <property type="entry name" value="Transposase_DDE"/>
</dbReference>
<organism evidence="3 4">
    <name type="scientific">Rhodococcus olei</name>
    <dbReference type="NCBI Taxonomy" id="2161675"/>
    <lineage>
        <taxon>Bacteria</taxon>
        <taxon>Bacillati</taxon>
        <taxon>Actinomycetota</taxon>
        <taxon>Actinomycetes</taxon>
        <taxon>Mycobacteriales</taxon>
        <taxon>Nocardiaceae</taxon>
        <taxon>Rhodococcus</taxon>
    </lineage>
</organism>
<dbReference type="Proteomes" id="UP001501183">
    <property type="component" value="Unassembled WGS sequence"/>
</dbReference>
<dbReference type="EMBL" id="BAABFB010000039">
    <property type="protein sequence ID" value="GAA4479350.1"/>
    <property type="molecule type" value="Genomic_DNA"/>
</dbReference>
<dbReference type="Gene3D" id="1.10.10.60">
    <property type="entry name" value="Homeodomain-like"/>
    <property type="match status" value="1"/>
</dbReference>
<dbReference type="InterPro" id="IPR017894">
    <property type="entry name" value="HTH_IS21_transposase_type"/>
</dbReference>
<evidence type="ECO:0000259" key="2">
    <source>
        <dbReference type="PROSITE" id="PS50531"/>
    </source>
</evidence>
<evidence type="ECO:0000313" key="3">
    <source>
        <dbReference type="EMBL" id="GAA4479350.1"/>
    </source>
</evidence>
<comment type="caution">
    <text evidence="3">The sequence shown here is derived from an EMBL/GenBank/DDBJ whole genome shotgun (WGS) entry which is preliminary data.</text>
</comment>
<evidence type="ECO:0000313" key="4">
    <source>
        <dbReference type="Proteomes" id="UP001501183"/>
    </source>
</evidence>
<accession>A0ABP8P375</accession>